<dbReference type="EMBL" id="JARKIB010000012">
    <property type="protein sequence ID" value="KAJ7773993.1"/>
    <property type="molecule type" value="Genomic_DNA"/>
</dbReference>
<comment type="caution">
    <text evidence="1">The sequence shown here is derived from an EMBL/GenBank/DDBJ whole genome shotgun (WGS) entry which is preliminary data.</text>
</comment>
<reference evidence="1" key="1">
    <citation type="submission" date="2023-03" db="EMBL/GenBank/DDBJ databases">
        <title>Massive genome expansion in bonnet fungi (Mycena s.s.) driven by repeated elements and novel gene families across ecological guilds.</title>
        <authorList>
            <consortium name="Lawrence Berkeley National Laboratory"/>
            <person name="Harder C.B."/>
            <person name="Miyauchi S."/>
            <person name="Viragh M."/>
            <person name="Kuo A."/>
            <person name="Thoen E."/>
            <person name="Andreopoulos B."/>
            <person name="Lu D."/>
            <person name="Skrede I."/>
            <person name="Drula E."/>
            <person name="Henrissat B."/>
            <person name="Morin E."/>
            <person name="Kohler A."/>
            <person name="Barry K."/>
            <person name="LaButti K."/>
            <person name="Morin E."/>
            <person name="Salamov A."/>
            <person name="Lipzen A."/>
            <person name="Mereny Z."/>
            <person name="Hegedus B."/>
            <person name="Baldrian P."/>
            <person name="Stursova M."/>
            <person name="Weitz H."/>
            <person name="Taylor A."/>
            <person name="Grigoriev I.V."/>
            <person name="Nagy L.G."/>
            <person name="Martin F."/>
            <person name="Kauserud H."/>
        </authorList>
    </citation>
    <scope>NUCLEOTIDE SEQUENCE</scope>
    <source>
        <strain evidence="1">CBHHK182m</strain>
    </source>
</reference>
<evidence type="ECO:0000313" key="1">
    <source>
        <dbReference type="EMBL" id="KAJ7773993.1"/>
    </source>
</evidence>
<sequence length="183" mass="21528">MYAPRLSTGVLRLRRPATHLGAARMILTGASCSTPPQAVLFNRWDCKTWHKTTIPLAKPWSCDWENWRNASYFHDAYSGLSPEAMHLTWRIPVQIYPLAFLPHWFMPEPTYVFVAEARYYWAQYGNLKRIEGPFASHDHFLRRLGEDEWMYEQRTQMPNVLDEEIAAGVRDSDERIAISYRYD</sequence>
<dbReference type="AlphaFoldDB" id="A0AAD7JXX1"/>
<name>A0AAD7JXX1_9AGAR</name>
<proteinExistence type="predicted"/>
<gene>
    <name evidence="1" type="ORF">B0H16DRAFT_1510670</name>
</gene>
<protein>
    <submittedName>
        <fullName evidence="1">Uncharacterized protein</fullName>
    </submittedName>
</protein>
<accession>A0AAD7JXX1</accession>
<dbReference type="Proteomes" id="UP001215598">
    <property type="component" value="Unassembled WGS sequence"/>
</dbReference>
<evidence type="ECO:0000313" key="2">
    <source>
        <dbReference type="Proteomes" id="UP001215598"/>
    </source>
</evidence>
<keyword evidence="2" id="KW-1185">Reference proteome</keyword>
<organism evidence="1 2">
    <name type="scientific">Mycena metata</name>
    <dbReference type="NCBI Taxonomy" id="1033252"/>
    <lineage>
        <taxon>Eukaryota</taxon>
        <taxon>Fungi</taxon>
        <taxon>Dikarya</taxon>
        <taxon>Basidiomycota</taxon>
        <taxon>Agaricomycotina</taxon>
        <taxon>Agaricomycetes</taxon>
        <taxon>Agaricomycetidae</taxon>
        <taxon>Agaricales</taxon>
        <taxon>Marasmiineae</taxon>
        <taxon>Mycenaceae</taxon>
        <taxon>Mycena</taxon>
    </lineage>
</organism>